<feature type="chain" id="PRO_5041938527" evidence="1">
    <location>
        <begin position="19"/>
        <end position="151"/>
    </location>
</feature>
<keyword evidence="3" id="KW-1185">Reference proteome</keyword>
<protein>
    <submittedName>
        <fullName evidence="2">Uncharacterized protein</fullName>
    </submittedName>
</protein>
<dbReference type="AlphaFoldDB" id="A0AAD9HJI0"/>
<keyword evidence="1" id="KW-0732">Signal</keyword>
<dbReference type="Proteomes" id="UP001232148">
    <property type="component" value="Unassembled WGS sequence"/>
</dbReference>
<evidence type="ECO:0000313" key="2">
    <source>
        <dbReference type="EMBL" id="KAK2029182.1"/>
    </source>
</evidence>
<accession>A0AAD9HJI0</accession>
<evidence type="ECO:0000256" key="1">
    <source>
        <dbReference type="SAM" id="SignalP"/>
    </source>
</evidence>
<reference evidence="2" key="1">
    <citation type="submission" date="2021-06" db="EMBL/GenBank/DDBJ databases">
        <title>Comparative genomics, transcriptomics and evolutionary studies reveal genomic signatures of adaptation to plant cell wall in hemibiotrophic fungi.</title>
        <authorList>
            <consortium name="DOE Joint Genome Institute"/>
            <person name="Baroncelli R."/>
            <person name="Diaz J.F."/>
            <person name="Benocci T."/>
            <person name="Peng M."/>
            <person name="Battaglia E."/>
            <person name="Haridas S."/>
            <person name="Andreopoulos W."/>
            <person name="Labutti K."/>
            <person name="Pangilinan J."/>
            <person name="Floch G.L."/>
            <person name="Makela M.R."/>
            <person name="Henrissat B."/>
            <person name="Grigoriev I.V."/>
            <person name="Crouch J.A."/>
            <person name="De Vries R.P."/>
            <person name="Sukno S.A."/>
            <person name="Thon M.R."/>
        </authorList>
    </citation>
    <scope>NUCLEOTIDE SEQUENCE</scope>
    <source>
        <strain evidence="2">MAFF235873</strain>
    </source>
</reference>
<name>A0AAD9HJI0_9PEZI</name>
<gene>
    <name evidence="2" type="ORF">LX32DRAFT_375688</name>
</gene>
<comment type="caution">
    <text evidence="2">The sequence shown here is derived from an EMBL/GenBank/DDBJ whole genome shotgun (WGS) entry which is preliminary data.</text>
</comment>
<organism evidence="2 3">
    <name type="scientific">Colletotrichum zoysiae</name>
    <dbReference type="NCBI Taxonomy" id="1216348"/>
    <lineage>
        <taxon>Eukaryota</taxon>
        <taxon>Fungi</taxon>
        <taxon>Dikarya</taxon>
        <taxon>Ascomycota</taxon>
        <taxon>Pezizomycotina</taxon>
        <taxon>Sordariomycetes</taxon>
        <taxon>Hypocreomycetidae</taxon>
        <taxon>Glomerellales</taxon>
        <taxon>Glomerellaceae</taxon>
        <taxon>Colletotrichum</taxon>
        <taxon>Colletotrichum graminicola species complex</taxon>
    </lineage>
</organism>
<proteinExistence type="predicted"/>
<evidence type="ECO:0000313" key="3">
    <source>
        <dbReference type="Proteomes" id="UP001232148"/>
    </source>
</evidence>
<sequence>MRVTSIAVVALLTGAVIAGKKLMNGDCNGATLDGMSKDAIDTCAITLYDPTADYPVWDESQDFSCSMCPPKKKLLKLKKKKMSNNPDKSLARSYPIQPRGLLVDLFKCADCLVTLAGACAAVVIGGTVCCPCFTVYLIKRCIDECTEDNYY</sequence>
<feature type="signal peptide" evidence="1">
    <location>
        <begin position="1"/>
        <end position="18"/>
    </location>
</feature>
<dbReference type="EMBL" id="MU842867">
    <property type="protein sequence ID" value="KAK2029182.1"/>
    <property type="molecule type" value="Genomic_DNA"/>
</dbReference>